<keyword evidence="1" id="KW-0812">Transmembrane</keyword>
<reference evidence="2 3" key="1">
    <citation type="submission" date="2018-04" db="EMBL/GenBank/DDBJ databases">
        <title>Adhaeribacter sp. HMF7616 genome sequencing and assembly.</title>
        <authorList>
            <person name="Kang H."/>
            <person name="Kang J."/>
            <person name="Cha I."/>
            <person name="Kim H."/>
            <person name="Joh K."/>
        </authorList>
    </citation>
    <scope>NUCLEOTIDE SEQUENCE [LARGE SCALE GENOMIC DNA]</scope>
    <source>
        <strain evidence="2 3">HMF7616</strain>
    </source>
</reference>
<dbReference type="AlphaFoldDB" id="A0A369QSZ0"/>
<gene>
    <name evidence="2" type="ORF">AHMF7616_03908</name>
</gene>
<organism evidence="2 3">
    <name type="scientific">Adhaeribacter pallidiroseus</name>
    <dbReference type="NCBI Taxonomy" id="2072847"/>
    <lineage>
        <taxon>Bacteria</taxon>
        <taxon>Pseudomonadati</taxon>
        <taxon>Bacteroidota</taxon>
        <taxon>Cytophagia</taxon>
        <taxon>Cytophagales</taxon>
        <taxon>Hymenobacteraceae</taxon>
        <taxon>Adhaeribacter</taxon>
    </lineage>
</organism>
<comment type="caution">
    <text evidence="2">The sequence shown here is derived from an EMBL/GenBank/DDBJ whole genome shotgun (WGS) entry which is preliminary data.</text>
</comment>
<keyword evidence="3" id="KW-1185">Reference proteome</keyword>
<protein>
    <submittedName>
        <fullName evidence="2">Uncharacterized protein</fullName>
    </submittedName>
</protein>
<accession>A0A369QSZ0</accession>
<name>A0A369QSZ0_9BACT</name>
<proteinExistence type="predicted"/>
<sequence>MGYLTYRIYEADRKKDFTHLSRLVKWIMLSGMLSMLLFRYT</sequence>
<feature type="transmembrane region" description="Helical" evidence="1">
    <location>
        <begin position="23"/>
        <end position="40"/>
    </location>
</feature>
<evidence type="ECO:0000313" key="3">
    <source>
        <dbReference type="Proteomes" id="UP000253919"/>
    </source>
</evidence>
<evidence type="ECO:0000256" key="1">
    <source>
        <dbReference type="SAM" id="Phobius"/>
    </source>
</evidence>
<dbReference type="Proteomes" id="UP000253919">
    <property type="component" value="Unassembled WGS sequence"/>
</dbReference>
<keyword evidence="1" id="KW-0472">Membrane</keyword>
<evidence type="ECO:0000313" key="2">
    <source>
        <dbReference type="EMBL" id="RDC65278.1"/>
    </source>
</evidence>
<dbReference type="EMBL" id="QASA01000001">
    <property type="protein sequence ID" value="RDC65278.1"/>
    <property type="molecule type" value="Genomic_DNA"/>
</dbReference>
<keyword evidence="1" id="KW-1133">Transmembrane helix</keyword>